<dbReference type="Proteomes" id="UP000481109">
    <property type="component" value="Unassembled WGS sequence"/>
</dbReference>
<evidence type="ECO:0000313" key="1">
    <source>
        <dbReference type="EMBL" id="NGO79153.1"/>
    </source>
</evidence>
<comment type="caution">
    <text evidence="1">The sequence shown here is derived from an EMBL/GenBank/DDBJ whole genome shotgun (WGS) entry which is preliminary data.</text>
</comment>
<gene>
    <name evidence="1" type="ORF">G6045_26375</name>
</gene>
<accession>A0A6G4XPK6</accession>
<dbReference type="RefSeq" id="WP_165334599.1">
    <property type="nucleotide sequence ID" value="NZ_JAAKZW010000135.1"/>
</dbReference>
<dbReference type="AlphaFoldDB" id="A0A6G4XPK6"/>
<organism evidence="1 2">
    <name type="scientific">Streptomyces mesophilus</name>
    <dbReference type="NCBI Taxonomy" id="1775132"/>
    <lineage>
        <taxon>Bacteria</taxon>
        <taxon>Bacillati</taxon>
        <taxon>Actinomycetota</taxon>
        <taxon>Actinomycetes</taxon>
        <taxon>Kitasatosporales</taxon>
        <taxon>Streptomycetaceae</taxon>
        <taxon>Streptomyces</taxon>
    </lineage>
</organism>
<sequence length="154" mass="17473">MEAVTSVIAVLGTLLGVGVSHLFQARSLRRAEVFSRAERLRQERMEAYTAFAAALVALRRAQTERWLLDRGKPFDEGEPAMRARAFDLRNEAYDALFRVQLVTERPELVRRAEAVLEVVGRIKQARDEAEFDVRRVEAKQQIHAFVAEAKGHLG</sequence>
<evidence type="ECO:0008006" key="3">
    <source>
        <dbReference type="Google" id="ProtNLM"/>
    </source>
</evidence>
<reference evidence="1 2" key="1">
    <citation type="submission" date="2020-02" db="EMBL/GenBank/DDBJ databases">
        <title>Whole-genome analyses of novel actinobacteria.</title>
        <authorList>
            <person name="Sahin N."/>
            <person name="Tokatli A."/>
        </authorList>
    </citation>
    <scope>NUCLEOTIDE SEQUENCE [LARGE SCALE GENOMIC DNA]</scope>
    <source>
        <strain evidence="1 2">YC504</strain>
    </source>
</reference>
<keyword evidence="2" id="KW-1185">Reference proteome</keyword>
<protein>
    <recommendedName>
        <fullName evidence="3">Protein kilB</fullName>
    </recommendedName>
</protein>
<proteinExistence type="predicted"/>
<evidence type="ECO:0000313" key="2">
    <source>
        <dbReference type="Proteomes" id="UP000481109"/>
    </source>
</evidence>
<name>A0A6G4XPK6_9ACTN</name>
<dbReference type="EMBL" id="JAAKZW010000135">
    <property type="protein sequence ID" value="NGO79153.1"/>
    <property type="molecule type" value="Genomic_DNA"/>
</dbReference>